<evidence type="ECO:0000256" key="10">
    <source>
        <dbReference type="RuleBase" id="RU362081"/>
    </source>
</evidence>
<keyword evidence="7" id="KW-1278">Translocase</keyword>
<dbReference type="STRING" id="41875.K8EE66"/>
<keyword evidence="3 10" id="KW-0812">Transmembrane</keyword>
<dbReference type="InterPro" id="IPR023214">
    <property type="entry name" value="HAD_sf"/>
</dbReference>
<dbReference type="GO" id="GO:0016887">
    <property type="term" value="F:ATP hydrolysis activity"/>
    <property type="evidence" value="ECO:0007669"/>
    <property type="project" value="InterPro"/>
</dbReference>
<dbReference type="SUPFAM" id="SSF56784">
    <property type="entry name" value="HAD-like"/>
    <property type="match status" value="1"/>
</dbReference>
<keyword evidence="13" id="KW-1185">Reference proteome</keyword>
<dbReference type="SUPFAM" id="SSF81653">
    <property type="entry name" value="Calcium ATPase, transduction domain A"/>
    <property type="match status" value="1"/>
</dbReference>
<dbReference type="OrthoDB" id="432719at2759"/>
<dbReference type="RefSeq" id="XP_007513791.1">
    <property type="nucleotide sequence ID" value="XM_007513729.1"/>
</dbReference>
<protein>
    <submittedName>
        <fullName evidence="12">P-type ATPase superfamily</fullName>
    </submittedName>
</protein>
<feature type="transmembrane region" description="Helical" evidence="10">
    <location>
        <begin position="319"/>
        <end position="338"/>
    </location>
</feature>
<keyword evidence="4 10" id="KW-0479">Metal-binding</keyword>
<dbReference type="InterPro" id="IPR001757">
    <property type="entry name" value="P_typ_ATPase"/>
</dbReference>
<organism evidence="12 13">
    <name type="scientific">Bathycoccus prasinos</name>
    <dbReference type="NCBI Taxonomy" id="41875"/>
    <lineage>
        <taxon>Eukaryota</taxon>
        <taxon>Viridiplantae</taxon>
        <taxon>Chlorophyta</taxon>
        <taxon>Mamiellophyceae</taxon>
        <taxon>Mamiellales</taxon>
        <taxon>Bathycoccaceae</taxon>
        <taxon>Bathycoccus</taxon>
    </lineage>
</organism>
<dbReference type="eggNOG" id="KOG0207">
    <property type="taxonomic scope" value="Eukaryota"/>
</dbReference>
<gene>
    <name evidence="12" type="ORF">Bathy04g03870</name>
</gene>
<dbReference type="Proteomes" id="UP000198341">
    <property type="component" value="Chromosome 4"/>
</dbReference>
<dbReference type="GO" id="GO:0005507">
    <property type="term" value="F:copper ion binding"/>
    <property type="evidence" value="ECO:0007669"/>
    <property type="project" value="TreeGrafter"/>
</dbReference>
<dbReference type="Gene3D" id="3.40.1110.10">
    <property type="entry name" value="Calcium-transporting ATPase, cytoplasmic domain N"/>
    <property type="match status" value="1"/>
</dbReference>
<evidence type="ECO:0000256" key="7">
    <source>
        <dbReference type="ARBA" id="ARBA00022967"/>
    </source>
</evidence>
<comment type="subcellular location">
    <subcellularLocation>
        <location evidence="1">Membrane</location>
        <topology evidence="1">Multi-pass membrane protein</topology>
    </subcellularLocation>
</comment>
<dbReference type="PROSITE" id="PS50846">
    <property type="entry name" value="HMA_2"/>
    <property type="match status" value="1"/>
</dbReference>
<keyword evidence="5 10" id="KW-0547">Nucleotide-binding</keyword>
<dbReference type="PROSITE" id="PS01047">
    <property type="entry name" value="HMA_1"/>
    <property type="match status" value="1"/>
</dbReference>
<proteinExistence type="inferred from homology"/>
<dbReference type="PRINTS" id="PR00119">
    <property type="entry name" value="CATATPASE"/>
</dbReference>
<evidence type="ECO:0000256" key="8">
    <source>
        <dbReference type="ARBA" id="ARBA00022989"/>
    </source>
</evidence>
<dbReference type="InterPro" id="IPR018303">
    <property type="entry name" value="ATPase_P-typ_P_site"/>
</dbReference>
<evidence type="ECO:0000256" key="5">
    <source>
        <dbReference type="ARBA" id="ARBA00022741"/>
    </source>
</evidence>
<dbReference type="SFLD" id="SFLDG00002">
    <property type="entry name" value="C1.7:_P-type_atpase_like"/>
    <property type="match status" value="1"/>
</dbReference>
<feature type="transmembrane region" description="Helical" evidence="10">
    <location>
        <begin position="350"/>
        <end position="367"/>
    </location>
</feature>
<accession>K8EE66</accession>
<evidence type="ECO:0000256" key="3">
    <source>
        <dbReference type="ARBA" id="ARBA00022692"/>
    </source>
</evidence>
<dbReference type="InterPro" id="IPR036412">
    <property type="entry name" value="HAD-like_sf"/>
</dbReference>
<feature type="transmembrane region" description="Helical" evidence="10">
    <location>
        <begin position="281"/>
        <end position="298"/>
    </location>
</feature>
<dbReference type="CDD" id="cd00371">
    <property type="entry name" value="HMA"/>
    <property type="match status" value="1"/>
</dbReference>
<dbReference type="InterPro" id="IPR027256">
    <property type="entry name" value="P-typ_ATPase_IB"/>
</dbReference>
<dbReference type="SFLD" id="SFLDF00027">
    <property type="entry name" value="p-type_atpase"/>
    <property type="match status" value="1"/>
</dbReference>
<dbReference type="PANTHER" id="PTHR43520:SF19">
    <property type="entry name" value="COPPER-TRANSPORTING ATPASE PAA2, CHLOROPLASTIC"/>
    <property type="match status" value="1"/>
</dbReference>
<evidence type="ECO:0000256" key="9">
    <source>
        <dbReference type="ARBA" id="ARBA00023136"/>
    </source>
</evidence>
<dbReference type="SUPFAM" id="SSF55008">
    <property type="entry name" value="HMA, heavy metal-associated domain"/>
    <property type="match status" value="1"/>
</dbReference>
<name>K8EE66_9CHLO</name>
<dbReference type="AlphaFoldDB" id="K8EE66"/>
<dbReference type="GO" id="GO:0043682">
    <property type="term" value="F:P-type divalent copper transporter activity"/>
    <property type="evidence" value="ECO:0007669"/>
    <property type="project" value="TreeGrafter"/>
</dbReference>
<dbReference type="EMBL" id="FO082275">
    <property type="protein sequence ID" value="CCO16316.1"/>
    <property type="molecule type" value="Genomic_DNA"/>
</dbReference>
<feature type="transmembrane region" description="Helical" evidence="10">
    <location>
        <begin position="585"/>
        <end position="610"/>
    </location>
</feature>
<dbReference type="Pfam" id="PF00702">
    <property type="entry name" value="Hydrolase"/>
    <property type="match status" value="1"/>
</dbReference>
<dbReference type="Gene3D" id="3.30.70.100">
    <property type="match status" value="1"/>
</dbReference>
<dbReference type="Pfam" id="PF00403">
    <property type="entry name" value="HMA"/>
    <property type="match status" value="1"/>
</dbReference>
<dbReference type="Gene3D" id="2.70.150.10">
    <property type="entry name" value="Calcium-transporting ATPase, cytoplasmic transduction domain A"/>
    <property type="match status" value="1"/>
</dbReference>
<keyword evidence="6 10" id="KW-0067">ATP-binding</keyword>
<dbReference type="InterPro" id="IPR017969">
    <property type="entry name" value="Heavy-metal-associated_CS"/>
</dbReference>
<feature type="transmembrane region" description="Helical" evidence="10">
    <location>
        <begin position="244"/>
        <end position="261"/>
    </location>
</feature>
<dbReference type="NCBIfam" id="TIGR01525">
    <property type="entry name" value="ATPase-IB_hvy"/>
    <property type="match status" value="1"/>
</dbReference>
<comment type="similarity">
    <text evidence="2 10">Belongs to the cation transport ATPase (P-type) (TC 3.A.3) family. Type IB subfamily.</text>
</comment>
<dbReference type="GO" id="GO:0055070">
    <property type="term" value="P:copper ion homeostasis"/>
    <property type="evidence" value="ECO:0007669"/>
    <property type="project" value="TreeGrafter"/>
</dbReference>
<dbReference type="InterPro" id="IPR006121">
    <property type="entry name" value="HMA_dom"/>
</dbReference>
<dbReference type="InterPro" id="IPR044492">
    <property type="entry name" value="P_typ_ATPase_HD_dom"/>
</dbReference>
<reference evidence="12 13" key="1">
    <citation type="submission" date="2011-10" db="EMBL/GenBank/DDBJ databases">
        <authorList>
            <person name="Genoscope - CEA"/>
        </authorList>
    </citation>
    <scope>NUCLEOTIDE SEQUENCE [LARGE SCALE GENOMIC DNA]</scope>
    <source>
        <strain evidence="12 13">RCC 1105</strain>
    </source>
</reference>
<dbReference type="InterPro" id="IPR023298">
    <property type="entry name" value="ATPase_P-typ_TM_dom_sf"/>
</dbReference>
<dbReference type="InterPro" id="IPR023299">
    <property type="entry name" value="ATPase_P-typ_cyto_dom_N"/>
</dbReference>
<sequence length="992" mass="104620">MTTTTFLRRRRLPSAALGRRLLSSAIGDDNSSFASPFLLLLARKRTTTTITTTPVFASFARSSARTKAMMTRGYSRAVEAVCFSRGEMVQKRNFALQRGTTSATTTTRLAALSTSTPPATTSTAEEVGKMEASSSAAATKTKLYSIEGMRCGGCSANVAKTLNSQDFVKSCAVNLVTNTAAITYAEDGTEEKEVAAEREKLAIDLIAKKGFTMRVREKGKAGVQMALESQQKRLEEKERTTKDLYLAWGLTIACLGTHVSHHLHQLGLHEYAHGDAVTSLANPWIGAAIASAALLGPGRQILSDGFVAFKNGSPTMNSLVGVGALAAFTLSGANALHPVLNEYGMRTNDFFEEPVLLLAFILLGRALESSARARAGSDLASLSNLLPAEARMEITQNDSKKLDLNAVLSDEKDEGKVNDIETDDVMYAFVDRESITPGDVVRVFPGETIPCDGVVVSGAASVDEASLTGEPIFVPKFRKSKVSAGCVVHEGPLSIMSLKNGDESIVAGIQKTVEDAQSRPAPTQRIADAIAGPFVYSVMGISLATFFFWAGFGETFFPGALMEAVGSNAAGIPWWLAPTKLATNVLVVACPCALGLATPTAVLVATSLAARRGILLRGGDVLEQMAKVDCVVFDKTGTLTVGKPKVTEMKVFTNEEDGSNEEERRLNALRIAMAVESESSHPLAKAIAAFCGDEIGKLDASSSSSFKKRSEEKTSPGFGVSALLDDERCFVGTPSWVRSELNLVSKETEEETESSSGASFAAVGTTSKGILALFQLKDEMRPDAIETIQRFKNELNCEVHVLSGDRQAAVDAAVRELSATPLFASARGNLSPSDKAAIIEKLKSSGKTVAMIGDGINDAPGLVTADVGIAASGGLEAAAAASGVVLVSEKNEIAASADAVELGRAALAKIRQNLGWALAYNAVGIPLAAGAFLPEYGISLNPSFSGAMMAFSSVAVVTNSVLLKGPTGRLGDVHLGWGLQKKEEEPPKRSSL</sequence>
<feature type="transmembrane region" description="Helical" evidence="10">
    <location>
        <begin position="534"/>
        <end position="552"/>
    </location>
</feature>
<dbReference type="PANTHER" id="PTHR43520">
    <property type="entry name" value="ATP7, ISOFORM B"/>
    <property type="match status" value="1"/>
</dbReference>
<dbReference type="Pfam" id="PF00122">
    <property type="entry name" value="E1-E2_ATPase"/>
    <property type="match status" value="1"/>
</dbReference>
<keyword evidence="8 10" id="KW-1133">Transmembrane helix</keyword>
<evidence type="ECO:0000313" key="13">
    <source>
        <dbReference type="Proteomes" id="UP000198341"/>
    </source>
</evidence>
<dbReference type="GO" id="GO:0005524">
    <property type="term" value="F:ATP binding"/>
    <property type="evidence" value="ECO:0007669"/>
    <property type="project" value="UniProtKB-UniRule"/>
</dbReference>
<evidence type="ECO:0000256" key="4">
    <source>
        <dbReference type="ARBA" id="ARBA00022723"/>
    </source>
</evidence>
<keyword evidence="9 10" id="KW-0472">Membrane</keyword>
<dbReference type="KEGG" id="bpg:Bathy04g03870"/>
<dbReference type="InterPro" id="IPR008250">
    <property type="entry name" value="ATPase_P-typ_transduc_dom_A_sf"/>
</dbReference>
<dbReference type="SFLD" id="SFLDS00003">
    <property type="entry name" value="Haloacid_Dehalogenase"/>
    <property type="match status" value="1"/>
</dbReference>
<dbReference type="GeneID" id="19016413"/>
<evidence type="ECO:0000259" key="11">
    <source>
        <dbReference type="PROSITE" id="PS50846"/>
    </source>
</evidence>
<evidence type="ECO:0000256" key="1">
    <source>
        <dbReference type="ARBA" id="ARBA00004141"/>
    </source>
</evidence>
<dbReference type="GO" id="GO:0016020">
    <property type="term" value="C:membrane"/>
    <property type="evidence" value="ECO:0007669"/>
    <property type="project" value="UniProtKB-SubCell"/>
</dbReference>
<dbReference type="PROSITE" id="PS00154">
    <property type="entry name" value="ATPASE_E1_E2"/>
    <property type="match status" value="1"/>
</dbReference>
<feature type="domain" description="HMA" evidence="11">
    <location>
        <begin position="140"/>
        <end position="206"/>
    </location>
</feature>
<dbReference type="InterPro" id="IPR059000">
    <property type="entry name" value="ATPase_P-type_domA"/>
</dbReference>
<evidence type="ECO:0000313" key="12">
    <source>
        <dbReference type="EMBL" id="CCO16316.1"/>
    </source>
</evidence>
<dbReference type="Gene3D" id="3.40.50.1000">
    <property type="entry name" value="HAD superfamily/HAD-like"/>
    <property type="match status" value="1"/>
</dbReference>
<evidence type="ECO:0000256" key="6">
    <source>
        <dbReference type="ARBA" id="ARBA00022840"/>
    </source>
</evidence>
<dbReference type="NCBIfam" id="TIGR01494">
    <property type="entry name" value="ATPase_P-type"/>
    <property type="match status" value="1"/>
</dbReference>
<dbReference type="InterPro" id="IPR036163">
    <property type="entry name" value="HMA_dom_sf"/>
</dbReference>
<evidence type="ECO:0000256" key="2">
    <source>
        <dbReference type="ARBA" id="ARBA00006024"/>
    </source>
</evidence>
<dbReference type="SUPFAM" id="SSF81665">
    <property type="entry name" value="Calcium ATPase, transmembrane domain M"/>
    <property type="match status" value="1"/>
</dbReference>